<dbReference type="Pfam" id="PF15506">
    <property type="entry name" value="OCC1"/>
    <property type="match status" value="1"/>
</dbReference>
<dbReference type="EMBL" id="SRMA01027009">
    <property type="protein sequence ID" value="TRY62364.1"/>
    <property type="molecule type" value="Genomic_DNA"/>
</dbReference>
<sequence length="149" mass="16218">MHNFWFTLAKFKPWAVGIPPLPAQLQVHLSQPKMFKQTQGDGGRLEDLLHNSRKTKQDDSSVDEEKRRNYGGVYVGIPADLSNVTGGQAPSTHKGSENWVRLGLGPSEDHGHKSRCGVVGGKGGFSIHQSNSSVQGCAVSKQQLLNWTG</sequence>
<evidence type="ECO:0000313" key="3">
    <source>
        <dbReference type="Proteomes" id="UP000316079"/>
    </source>
</evidence>
<reference evidence="2 3" key="1">
    <citation type="journal article" date="2019" name="Sci. Data">
        <title>Hybrid genome assembly and annotation of Danionella translucida.</title>
        <authorList>
            <person name="Kadobianskyi M."/>
            <person name="Schulze L."/>
            <person name="Schuelke M."/>
            <person name="Judkewitz B."/>
        </authorList>
    </citation>
    <scope>NUCLEOTIDE SEQUENCE [LARGE SCALE GENOMIC DNA]</scope>
    <source>
        <strain evidence="2 3">Bolton</strain>
    </source>
</reference>
<dbReference type="OrthoDB" id="8909183at2759"/>
<protein>
    <submittedName>
        <fullName evidence="2">Uncharacterized protein</fullName>
    </submittedName>
</protein>
<evidence type="ECO:0000313" key="2">
    <source>
        <dbReference type="EMBL" id="TRY62364.1"/>
    </source>
</evidence>
<dbReference type="AlphaFoldDB" id="A0A553NA94"/>
<dbReference type="InterPro" id="IPR029133">
    <property type="entry name" value="OCC1"/>
</dbReference>
<name>A0A553NA94_9TELE</name>
<gene>
    <name evidence="2" type="ORF">DNTS_020995</name>
</gene>
<dbReference type="Proteomes" id="UP000316079">
    <property type="component" value="Unassembled WGS sequence"/>
</dbReference>
<proteinExistence type="predicted"/>
<feature type="region of interest" description="Disordered" evidence="1">
    <location>
        <begin position="33"/>
        <end position="67"/>
    </location>
</feature>
<keyword evidence="3" id="KW-1185">Reference proteome</keyword>
<organism evidence="2 3">
    <name type="scientific">Danionella cerebrum</name>
    <dbReference type="NCBI Taxonomy" id="2873325"/>
    <lineage>
        <taxon>Eukaryota</taxon>
        <taxon>Metazoa</taxon>
        <taxon>Chordata</taxon>
        <taxon>Craniata</taxon>
        <taxon>Vertebrata</taxon>
        <taxon>Euteleostomi</taxon>
        <taxon>Actinopterygii</taxon>
        <taxon>Neopterygii</taxon>
        <taxon>Teleostei</taxon>
        <taxon>Ostariophysi</taxon>
        <taxon>Cypriniformes</taxon>
        <taxon>Danionidae</taxon>
        <taxon>Danioninae</taxon>
        <taxon>Danionella</taxon>
    </lineage>
</organism>
<comment type="caution">
    <text evidence="2">The sequence shown here is derived from an EMBL/GenBank/DDBJ whole genome shotgun (WGS) entry which is preliminary data.</text>
</comment>
<feature type="compositionally biased region" description="Basic and acidic residues" evidence="1">
    <location>
        <begin position="43"/>
        <end position="67"/>
    </location>
</feature>
<accession>A0A553NA94</accession>
<evidence type="ECO:0000256" key="1">
    <source>
        <dbReference type="SAM" id="MobiDB-lite"/>
    </source>
</evidence>